<dbReference type="InterPro" id="IPR007325">
    <property type="entry name" value="KFase/CYL"/>
</dbReference>
<dbReference type="GO" id="GO:0019441">
    <property type="term" value="P:L-tryptophan catabolic process to kynurenine"/>
    <property type="evidence" value="ECO:0007669"/>
    <property type="project" value="InterPro"/>
</dbReference>
<gene>
    <name evidence="1" type="ORF">UFOPK3772_00026</name>
</gene>
<sequence>MQSYEGSIWTEYDELPIHEGLGLRHSWGLLDSNLGSLTFLSPLDLVAASTGVTEGEAIPLNISLGLIDPPMFGRVAWKHTVEAADRNTFEDVLDNYNPQSSSQWDGFRHVRAREAGFFGGITEFAEGDIESLSIEHLARRGIAGRGVLLDVAGWLDSRGTPLDPLSGDLVEASTLEMVAEAQGVSLQQGDILCIRLGWVGAYRLMSIEQRASPEVSGRFTGLRSNEDTVRFLWNNRIAAVCTDNPAVESAPGNLEDGSLHRRLIPMLGMVFGELLDLDPLARRCASIGRYDFLFVAVPLPIPGGLSSPANAMAIL</sequence>
<reference evidence="1" key="1">
    <citation type="submission" date="2020-05" db="EMBL/GenBank/DDBJ databases">
        <authorList>
            <person name="Chiriac C."/>
            <person name="Salcher M."/>
            <person name="Ghai R."/>
            <person name="Kavagutti S V."/>
        </authorList>
    </citation>
    <scope>NUCLEOTIDE SEQUENCE</scope>
</reference>
<proteinExistence type="predicted"/>
<evidence type="ECO:0000313" key="1">
    <source>
        <dbReference type="EMBL" id="CAB4927113.1"/>
    </source>
</evidence>
<dbReference type="Pfam" id="PF04199">
    <property type="entry name" value="Cyclase"/>
    <property type="match status" value="1"/>
</dbReference>
<dbReference type="EMBL" id="CAFBNE010000001">
    <property type="protein sequence ID" value="CAB4927113.1"/>
    <property type="molecule type" value="Genomic_DNA"/>
</dbReference>
<dbReference type="InterPro" id="IPR037175">
    <property type="entry name" value="KFase_sf"/>
</dbReference>
<dbReference type="PANTHER" id="PTHR34861:SF11">
    <property type="entry name" value="CYCLASE"/>
    <property type="match status" value="1"/>
</dbReference>
<dbReference type="AlphaFoldDB" id="A0A6J7I7T3"/>
<protein>
    <submittedName>
        <fullName evidence="1">Unannotated protein</fullName>
    </submittedName>
</protein>
<name>A0A6J7I7T3_9ZZZZ</name>
<dbReference type="Gene3D" id="3.50.30.50">
    <property type="entry name" value="Putative cyclase"/>
    <property type="match status" value="1"/>
</dbReference>
<organism evidence="1">
    <name type="scientific">freshwater metagenome</name>
    <dbReference type="NCBI Taxonomy" id="449393"/>
    <lineage>
        <taxon>unclassified sequences</taxon>
        <taxon>metagenomes</taxon>
        <taxon>ecological metagenomes</taxon>
    </lineage>
</organism>
<accession>A0A6J7I7T3</accession>
<dbReference type="GO" id="GO:0004061">
    <property type="term" value="F:arylformamidase activity"/>
    <property type="evidence" value="ECO:0007669"/>
    <property type="project" value="InterPro"/>
</dbReference>
<dbReference type="SUPFAM" id="SSF102198">
    <property type="entry name" value="Putative cyclase"/>
    <property type="match status" value="1"/>
</dbReference>
<dbReference type="PANTHER" id="PTHR34861">
    <property type="match status" value="1"/>
</dbReference>